<reference evidence="7" key="1">
    <citation type="submission" date="2021-01" db="EMBL/GenBank/DDBJ databases">
        <authorList>
            <person name="Eckstrom K.M.E."/>
        </authorList>
    </citation>
    <scope>NUCLEOTIDE SEQUENCE</scope>
    <source>
        <strain evidence="7">UVCC 0001</strain>
    </source>
</reference>
<accession>A0AAD9IGT2</accession>
<dbReference type="InterPro" id="IPR036869">
    <property type="entry name" value="J_dom_sf"/>
</dbReference>
<comment type="caution">
    <text evidence="7">The sequence shown here is derived from an EMBL/GenBank/DDBJ whole genome shotgun (WGS) entry which is preliminary data.</text>
</comment>
<keyword evidence="8" id="KW-1185">Reference proteome</keyword>
<name>A0AAD9IGT2_PROWI</name>
<dbReference type="GO" id="GO:0043124">
    <property type="term" value="P:negative regulation of canonical NF-kappaB signal transduction"/>
    <property type="evidence" value="ECO:0007669"/>
    <property type="project" value="InterPro"/>
</dbReference>
<sequence>MSSEGSYDSEEEARRARLTQAARARRLRDHAAAEQDLLRAYREHQRRTELPGAGVPSWSSAQGWAREAQGAGAWERLTAEEATSAPLTYESIPWPPCGASEYLQGLADELPDGSARPLRRAYATACLWWHPDKFAQRHQARFESPAELERALARVQSLFQELSAAWAARGPADA</sequence>
<dbReference type="Proteomes" id="UP001255856">
    <property type="component" value="Unassembled WGS sequence"/>
</dbReference>
<evidence type="ECO:0000313" key="7">
    <source>
        <dbReference type="EMBL" id="KAK2075882.1"/>
    </source>
</evidence>
<dbReference type="AlphaFoldDB" id="A0AAD9IGT2"/>
<gene>
    <name evidence="7" type="ORF">QBZ16_001624</name>
</gene>
<evidence type="ECO:0008006" key="9">
    <source>
        <dbReference type="Google" id="ProtNLM"/>
    </source>
</evidence>
<evidence type="ECO:0000256" key="1">
    <source>
        <dbReference type="ARBA" id="ARBA00004123"/>
    </source>
</evidence>
<dbReference type="EMBL" id="JASFZW010000013">
    <property type="protein sequence ID" value="KAK2075882.1"/>
    <property type="molecule type" value="Genomic_DNA"/>
</dbReference>
<keyword evidence="3" id="KW-0677">Repeat</keyword>
<evidence type="ECO:0000313" key="8">
    <source>
        <dbReference type="Proteomes" id="UP001255856"/>
    </source>
</evidence>
<protein>
    <recommendedName>
        <fullName evidence="9">J domain-containing protein</fullName>
    </recommendedName>
</protein>
<dbReference type="SUPFAM" id="SSF46565">
    <property type="entry name" value="Chaperone J-domain"/>
    <property type="match status" value="1"/>
</dbReference>
<keyword evidence="2" id="KW-0597">Phosphoprotein</keyword>
<dbReference type="GO" id="GO:0005634">
    <property type="term" value="C:nucleus"/>
    <property type="evidence" value="ECO:0007669"/>
    <property type="project" value="UniProtKB-SubCell"/>
</dbReference>
<evidence type="ECO:0000256" key="4">
    <source>
        <dbReference type="ARBA" id="ARBA00023043"/>
    </source>
</evidence>
<keyword evidence="5" id="KW-0539">Nucleus</keyword>
<organism evidence="7 8">
    <name type="scientific">Prototheca wickerhamii</name>
    <dbReference type="NCBI Taxonomy" id="3111"/>
    <lineage>
        <taxon>Eukaryota</taxon>
        <taxon>Viridiplantae</taxon>
        <taxon>Chlorophyta</taxon>
        <taxon>core chlorophytes</taxon>
        <taxon>Trebouxiophyceae</taxon>
        <taxon>Chlorellales</taxon>
        <taxon>Chlorellaceae</taxon>
        <taxon>Prototheca</taxon>
    </lineage>
</organism>
<evidence type="ECO:0000256" key="2">
    <source>
        <dbReference type="ARBA" id="ARBA00022553"/>
    </source>
</evidence>
<dbReference type="PANTHER" id="PTHR15263:SF1">
    <property type="entry name" value="NF-KAPPA-B INHIBITOR-LIKE PROTEIN 1"/>
    <property type="match status" value="1"/>
</dbReference>
<feature type="region of interest" description="Disordered" evidence="6">
    <location>
        <begin position="1"/>
        <end position="29"/>
    </location>
</feature>
<evidence type="ECO:0000256" key="3">
    <source>
        <dbReference type="ARBA" id="ARBA00022737"/>
    </source>
</evidence>
<evidence type="ECO:0000256" key="6">
    <source>
        <dbReference type="SAM" id="MobiDB-lite"/>
    </source>
</evidence>
<proteinExistence type="predicted"/>
<evidence type="ECO:0000256" key="5">
    <source>
        <dbReference type="ARBA" id="ARBA00023242"/>
    </source>
</evidence>
<comment type="subcellular location">
    <subcellularLocation>
        <location evidence="1">Nucleus</location>
    </subcellularLocation>
</comment>
<dbReference type="PANTHER" id="PTHR15263">
    <property type="entry name" value="I-KAPPA-B-LIKE PROTEIN IKBL"/>
    <property type="match status" value="1"/>
</dbReference>
<dbReference type="InterPro" id="IPR038753">
    <property type="entry name" value="NFKBIL1"/>
</dbReference>
<keyword evidence="4" id="KW-0040">ANK repeat</keyword>